<dbReference type="KEGG" id="vg:60325055"/>
<name>A0A5P8D766_9CAUD</name>
<sequence>MSGAEGVEAAAARFVELMGRPFEDARQELEREKLRRLFGSKPPARPPAEQ</sequence>
<gene>
    <name evidence="1" type="primary">87</name>
    <name evidence="1" type="ORF">SEA_MARSHAWN_87</name>
</gene>
<organism evidence="1 2">
    <name type="scientific">Mycobacterium phage Marshawn</name>
    <dbReference type="NCBI Taxonomy" id="2652423"/>
    <lineage>
        <taxon>Viruses</taxon>
        <taxon>Duplodnaviria</taxon>
        <taxon>Heunggongvirae</taxon>
        <taxon>Uroviricota</taxon>
        <taxon>Caudoviricetes</taxon>
        <taxon>Weiservirinae</taxon>
        <taxon>Anayavirus</taxon>
        <taxon>Anayavirus marshawn</taxon>
    </lineage>
</organism>
<accession>A0A5P8D766</accession>
<dbReference type="GeneID" id="60325055"/>
<evidence type="ECO:0000313" key="2">
    <source>
        <dbReference type="Proteomes" id="UP000325974"/>
    </source>
</evidence>
<dbReference type="Proteomes" id="UP000325974">
    <property type="component" value="Segment"/>
</dbReference>
<evidence type="ECO:0000313" key="1">
    <source>
        <dbReference type="EMBL" id="QFP94873.1"/>
    </source>
</evidence>
<dbReference type="EMBL" id="MN284895">
    <property type="protein sequence ID" value="QFP94873.1"/>
    <property type="molecule type" value="Genomic_DNA"/>
</dbReference>
<keyword evidence="2" id="KW-1185">Reference proteome</keyword>
<reference evidence="1 2" key="1">
    <citation type="submission" date="2019-08" db="EMBL/GenBank/DDBJ databases">
        <authorList>
            <person name="Tisher V."/>
            <person name="Wilcox J."/>
            <person name="Boggs D."/>
            <person name="Byrne M."/>
            <person name="Copriviza J."/>
            <person name="deSilva C."/>
            <person name="Devereaux C."/>
            <person name="Hart C."/>
            <person name="Holyfield W."/>
            <person name="Sciammas C."/>
            <person name="Splaine-Duchscherer K."/>
            <person name="Bonilla C."/>
            <person name="Ettinger A.-S.H."/>
            <person name="Ettinger W.F."/>
            <person name="Haydock J."/>
            <person name="Anders K.R."/>
            <person name="Garlena R.A."/>
            <person name="Russell D.A."/>
            <person name="Pope W.H."/>
            <person name="Jacobs-Sera D."/>
            <person name="Hatfull G.F."/>
        </authorList>
    </citation>
    <scope>NUCLEOTIDE SEQUENCE [LARGE SCALE GENOMIC DNA]</scope>
</reference>
<dbReference type="RefSeq" id="YP_009953580.1">
    <property type="nucleotide sequence ID" value="NC_051623.1"/>
</dbReference>
<protein>
    <submittedName>
        <fullName evidence="1">Uncharacterized protein</fullName>
    </submittedName>
</protein>
<proteinExistence type="predicted"/>